<reference evidence="3 4" key="1">
    <citation type="submission" date="2016-03" db="EMBL/GenBank/DDBJ databases">
        <authorList>
            <person name="Ploux O."/>
        </authorList>
    </citation>
    <scope>NUCLEOTIDE SEQUENCE [LARGE SCALE GENOMIC DNA]</scope>
    <source>
        <strain evidence="3 4">BER2</strain>
    </source>
</reference>
<dbReference type="EMBL" id="LUKF01000002">
    <property type="protein sequence ID" value="KYG70318.1"/>
    <property type="molecule type" value="Genomic_DNA"/>
</dbReference>
<dbReference type="InterPro" id="IPR013538">
    <property type="entry name" value="ASHA1/2-like_C"/>
</dbReference>
<gene>
    <name evidence="3" type="ORF">AZI85_14355</name>
</gene>
<dbReference type="AlphaFoldDB" id="A0A150WUX5"/>
<dbReference type="Proteomes" id="UP000075391">
    <property type="component" value="Unassembled WGS sequence"/>
</dbReference>
<name>A0A150WUX5_BDEBC</name>
<protein>
    <submittedName>
        <fullName evidence="3">ATPase</fullName>
    </submittedName>
</protein>
<dbReference type="OrthoDB" id="9806378at2"/>
<comment type="caution">
    <text evidence="3">The sequence shown here is derived from an EMBL/GenBank/DDBJ whole genome shotgun (WGS) entry which is preliminary data.</text>
</comment>
<evidence type="ECO:0000259" key="2">
    <source>
        <dbReference type="Pfam" id="PF08327"/>
    </source>
</evidence>
<evidence type="ECO:0000256" key="1">
    <source>
        <dbReference type="ARBA" id="ARBA00006817"/>
    </source>
</evidence>
<dbReference type="RefSeq" id="WP_063242797.1">
    <property type="nucleotide sequence ID" value="NZ_LUKF01000002.1"/>
</dbReference>
<organism evidence="3 4">
    <name type="scientific">Bdellovibrio bacteriovorus</name>
    <dbReference type="NCBI Taxonomy" id="959"/>
    <lineage>
        <taxon>Bacteria</taxon>
        <taxon>Pseudomonadati</taxon>
        <taxon>Bdellovibrionota</taxon>
        <taxon>Bdellovibrionia</taxon>
        <taxon>Bdellovibrionales</taxon>
        <taxon>Pseudobdellovibrionaceae</taxon>
        <taxon>Bdellovibrio</taxon>
    </lineage>
</organism>
<accession>A0A150WUX5</accession>
<comment type="similarity">
    <text evidence="1">Belongs to the AHA1 family.</text>
</comment>
<dbReference type="InterPro" id="IPR023393">
    <property type="entry name" value="START-like_dom_sf"/>
</dbReference>
<dbReference type="SUPFAM" id="SSF55961">
    <property type="entry name" value="Bet v1-like"/>
    <property type="match status" value="1"/>
</dbReference>
<evidence type="ECO:0000313" key="4">
    <source>
        <dbReference type="Proteomes" id="UP000075391"/>
    </source>
</evidence>
<dbReference type="Gene3D" id="3.30.530.20">
    <property type="match status" value="1"/>
</dbReference>
<dbReference type="Pfam" id="PF08327">
    <property type="entry name" value="AHSA1"/>
    <property type="match status" value="1"/>
</dbReference>
<sequence>MVAPKFETWIIIQKPVAEVFDAVYNPTKLSSYFITAGATGPLEEGSTVQWEFADFPGAFPVRSKNVLKDKLIVFEWGSPEGGKDNRVEFVFEPVNAKETKVTVTELGWSESPEGMKAAFGNCMGWSQMICAMKAYLEYGINLRKGAYKALSS</sequence>
<proteinExistence type="inferred from homology"/>
<feature type="domain" description="Activator of Hsp90 ATPase homologue 1/2-like C-terminal" evidence="2">
    <location>
        <begin position="15"/>
        <end position="137"/>
    </location>
</feature>
<evidence type="ECO:0000313" key="3">
    <source>
        <dbReference type="EMBL" id="KYG70318.1"/>
    </source>
</evidence>